<dbReference type="Proteomes" id="UP001597319">
    <property type="component" value="Unassembled WGS sequence"/>
</dbReference>
<dbReference type="EMBL" id="JBHULE010000008">
    <property type="protein sequence ID" value="MFD2562119.1"/>
    <property type="molecule type" value="Genomic_DNA"/>
</dbReference>
<protein>
    <recommendedName>
        <fullName evidence="4">Lipocalin-like domain-containing protein</fullName>
    </recommendedName>
</protein>
<dbReference type="RefSeq" id="WP_378290431.1">
    <property type="nucleotide sequence ID" value="NZ_JBHULE010000008.1"/>
</dbReference>
<keyword evidence="1" id="KW-0732">Signal</keyword>
<sequence length="129" mass="14146">MKRFCVLLLSIILISCSNDDDNSTPTLQGEWNLVNVSGGFIGLDADIAKGVIVWDFNTTTGMVTIVNNSTDTDINTILPSGTYSYSVSAPADADTLVVNDVNYGRINLENMVFTVTESFDDGFIFRFER</sequence>
<name>A0ABW5LC65_9FLAO</name>
<gene>
    <name evidence="2" type="ORF">ACFSR1_05520</name>
</gene>
<accession>A0ABW5LC65</accession>
<reference evidence="3" key="1">
    <citation type="journal article" date="2019" name="Int. J. Syst. Evol. Microbiol.">
        <title>The Global Catalogue of Microorganisms (GCM) 10K type strain sequencing project: providing services to taxonomists for standard genome sequencing and annotation.</title>
        <authorList>
            <consortium name="The Broad Institute Genomics Platform"/>
            <consortium name="The Broad Institute Genome Sequencing Center for Infectious Disease"/>
            <person name="Wu L."/>
            <person name="Ma J."/>
        </authorList>
    </citation>
    <scope>NUCLEOTIDE SEQUENCE [LARGE SCALE GENOMIC DNA]</scope>
    <source>
        <strain evidence="3">KCTC 52274</strain>
    </source>
</reference>
<evidence type="ECO:0000313" key="3">
    <source>
        <dbReference type="Proteomes" id="UP001597319"/>
    </source>
</evidence>
<feature type="chain" id="PRO_5045615870" description="Lipocalin-like domain-containing protein" evidence="1">
    <location>
        <begin position="20"/>
        <end position="129"/>
    </location>
</feature>
<dbReference type="PROSITE" id="PS51257">
    <property type="entry name" value="PROKAR_LIPOPROTEIN"/>
    <property type="match status" value="1"/>
</dbReference>
<evidence type="ECO:0008006" key="4">
    <source>
        <dbReference type="Google" id="ProtNLM"/>
    </source>
</evidence>
<organism evidence="2 3">
    <name type="scientific">Aquimarina rubra</name>
    <dbReference type="NCBI Taxonomy" id="1920033"/>
    <lineage>
        <taxon>Bacteria</taxon>
        <taxon>Pseudomonadati</taxon>
        <taxon>Bacteroidota</taxon>
        <taxon>Flavobacteriia</taxon>
        <taxon>Flavobacteriales</taxon>
        <taxon>Flavobacteriaceae</taxon>
        <taxon>Aquimarina</taxon>
    </lineage>
</organism>
<evidence type="ECO:0000313" key="2">
    <source>
        <dbReference type="EMBL" id="MFD2562119.1"/>
    </source>
</evidence>
<comment type="caution">
    <text evidence="2">The sequence shown here is derived from an EMBL/GenBank/DDBJ whole genome shotgun (WGS) entry which is preliminary data.</text>
</comment>
<evidence type="ECO:0000256" key="1">
    <source>
        <dbReference type="SAM" id="SignalP"/>
    </source>
</evidence>
<feature type="signal peptide" evidence="1">
    <location>
        <begin position="1"/>
        <end position="19"/>
    </location>
</feature>
<keyword evidence="3" id="KW-1185">Reference proteome</keyword>
<proteinExistence type="predicted"/>